<feature type="compositionally biased region" description="Pro residues" evidence="1">
    <location>
        <begin position="585"/>
        <end position="597"/>
    </location>
</feature>
<dbReference type="RefSeq" id="WP_263252840.1">
    <property type="nucleotide sequence ID" value="NZ_BAABLT010000001.1"/>
</dbReference>
<feature type="compositionally biased region" description="Pro residues" evidence="1">
    <location>
        <begin position="507"/>
        <end position="517"/>
    </location>
</feature>
<feature type="region of interest" description="Disordered" evidence="1">
    <location>
        <begin position="500"/>
        <end position="674"/>
    </location>
</feature>
<evidence type="ECO:0000313" key="2">
    <source>
        <dbReference type="EMBL" id="MFD0919390.1"/>
    </source>
</evidence>
<comment type="caution">
    <text evidence="2">The sequence shown here is derived from an EMBL/GenBank/DDBJ whole genome shotgun (WGS) entry which is preliminary data.</text>
</comment>
<dbReference type="Gene3D" id="3.90.176.10">
    <property type="entry name" value="Toxin ADP-ribosyltransferase, Chain A, domain 1"/>
    <property type="match status" value="1"/>
</dbReference>
<dbReference type="Proteomes" id="UP001597018">
    <property type="component" value="Unassembled WGS sequence"/>
</dbReference>
<sequence>MSPLSPMMRRRRAHPEFPLTRHTVGNAVVVCREREMTQQARELAMSVAADSEHEMVVVDLPINMPISAWDTVAELLPRRRRGVRLVLGGRSREATALAGQWLSERTGRTVVAPDGAVFPGVGGTLFVHAGKNSGWVRFRPGRAPEWEAKRFPRPSWDSRVVDPWPTSAVGMAEPIPGGVWIHTASHDAASRGHWSRLVRGTPCQPDVLTAVLGCPGMPPLSLDDVARFWRRLDEQSREKVRFVQYGPVRLPEGETLGQALADLLDARVACYTGMPVGRPESPDVYTMCADGELGWLSFAREVGYLPRSHSGHDGAPVLLSHRVPVPGVERIGQTVYWYTPDAVLEVVQSGLWMRPPQDAQNAAAVRAEPGNADFAVLAFDAADEKRAARMRALAQDVLARLDPATRVRCRLVPASELGRQAVRVAGPAHGEVESDPARTSAQDTVKLAPVAPAPATGAVGTASATVDGATALATEPPVAAGPAAASSVVTESPVAAEPPVAAAPPVATEPPAAPAPPAATASPAATEPPPAAESPVVDASPSAPPPPISSTSPVVAEPPATGAATADGGAATATAADFATSFQAPPAPDPSPAPAPTEPERPASMGIRLEGGPESEVDETPDVREEPATPAPEPDPVPEAAAPPETGTAPPEAPAASARLQPTPKPSAAALLPEGGLSEERDWLRRTLSREFDAMSHSTSRILSEHPGFQGTDARASGEVLADAVAVRLYLPSRGAAIDQALRGAQNGPHVPFARCVVSGLSRLPSHRGATVFAASPTEQQWALYRRRTLVTEWGFTHALTEPSADQRGDVDVLVWSMTARRTRLLEPDGDDRVDNRVVFVPGTSFKVLEVTEPGAERGRILLRELAESELDDEGGVHARESLDELAITSLQRCVERWSGAEPRGAVGDSARQRFGALPGLV</sequence>
<feature type="compositionally biased region" description="Low complexity" evidence="1">
    <location>
        <begin position="638"/>
        <end position="658"/>
    </location>
</feature>
<feature type="compositionally biased region" description="Low complexity" evidence="1">
    <location>
        <begin position="549"/>
        <end position="580"/>
    </location>
</feature>
<proteinExistence type="predicted"/>
<name>A0ABW3FMN0_9PSEU</name>
<protein>
    <submittedName>
        <fullName evidence="2">Uncharacterized protein</fullName>
    </submittedName>
</protein>
<gene>
    <name evidence="2" type="ORF">ACFQ16_06525</name>
</gene>
<evidence type="ECO:0000256" key="1">
    <source>
        <dbReference type="SAM" id="MobiDB-lite"/>
    </source>
</evidence>
<accession>A0ABW3FMN0</accession>
<organism evidence="2 3">
    <name type="scientific">Saccharopolyspora rosea</name>
    <dbReference type="NCBI Taxonomy" id="524884"/>
    <lineage>
        <taxon>Bacteria</taxon>
        <taxon>Bacillati</taxon>
        <taxon>Actinomycetota</taxon>
        <taxon>Actinomycetes</taxon>
        <taxon>Pseudonocardiales</taxon>
        <taxon>Pseudonocardiaceae</taxon>
        <taxon>Saccharopolyspora</taxon>
    </lineage>
</organism>
<dbReference type="EMBL" id="JBHTIW010000003">
    <property type="protein sequence ID" value="MFD0919390.1"/>
    <property type="molecule type" value="Genomic_DNA"/>
</dbReference>
<reference evidence="3" key="1">
    <citation type="journal article" date="2019" name="Int. J. Syst. Evol. Microbiol.">
        <title>The Global Catalogue of Microorganisms (GCM) 10K type strain sequencing project: providing services to taxonomists for standard genome sequencing and annotation.</title>
        <authorList>
            <consortium name="The Broad Institute Genomics Platform"/>
            <consortium name="The Broad Institute Genome Sequencing Center for Infectious Disease"/>
            <person name="Wu L."/>
            <person name="Ma J."/>
        </authorList>
    </citation>
    <scope>NUCLEOTIDE SEQUENCE [LARGE SCALE GENOMIC DNA]</scope>
    <source>
        <strain evidence="3">CCUG 56401</strain>
    </source>
</reference>
<evidence type="ECO:0000313" key="3">
    <source>
        <dbReference type="Proteomes" id="UP001597018"/>
    </source>
</evidence>
<keyword evidence="3" id="KW-1185">Reference proteome</keyword>